<proteinExistence type="predicted"/>
<evidence type="ECO:0000313" key="1">
    <source>
        <dbReference type="EMBL" id="ETO15730.1"/>
    </source>
</evidence>
<keyword evidence="2" id="KW-1185">Reference proteome</keyword>
<name>X6MRK0_RETFI</name>
<gene>
    <name evidence="1" type="ORF">RFI_21634</name>
</gene>
<organism evidence="1 2">
    <name type="scientific">Reticulomyxa filosa</name>
    <dbReference type="NCBI Taxonomy" id="46433"/>
    <lineage>
        <taxon>Eukaryota</taxon>
        <taxon>Sar</taxon>
        <taxon>Rhizaria</taxon>
        <taxon>Retaria</taxon>
        <taxon>Foraminifera</taxon>
        <taxon>Monothalamids</taxon>
        <taxon>Reticulomyxidae</taxon>
        <taxon>Reticulomyxa</taxon>
    </lineage>
</organism>
<dbReference type="EMBL" id="ASPP01018840">
    <property type="protein sequence ID" value="ETO15730.1"/>
    <property type="molecule type" value="Genomic_DNA"/>
</dbReference>
<protein>
    <submittedName>
        <fullName evidence="1">Uncharacterized protein</fullName>
    </submittedName>
</protein>
<evidence type="ECO:0000313" key="2">
    <source>
        <dbReference type="Proteomes" id="UP000023152"/>
    </source>
</evidence>
<dbReference type="OrthoDB" id="5984008at2759"/>
<accession>X6MRK0</accession>
<comment type="caution">
    <text evidence="1">The sequence shown here is derived from an EMBL/GenBank/DDBJ whole genome shotgun (WGS) entry which is preliminary data.</text>
</comment>
<dbReference type="AlphaFoldDB" id="X6MRK0"/>
<dbReference type="Proteomes" id="UP000023152">
    <property type="component" value="Unassembled WGS sequence"/>
</dbReference>
<reference evidence="1 2" key="1">
    <citation type="journal article" date="2013" name="Curr. Biol.">
        <title>The Genome of the Foraminiferan Reticulomyxa filosa.</title>
        <authorList>
            <person name="Glockner G."/>
            <person name="Hulsmann N."/>
            <person name="Schleicher M."/>
            <person name="Noegel A.A."/>
            <person name="Eichinger L."/>
            <person name="Gallinger C."/>
            <person name="Pawlowski J."/>
            <person name="Sierra R."/>
            <person name="Euteneuer U."/>
            <person name="Pillet L."/>
            <person name="Moustafa A."/>
            <person name="Platzer M."/>
            <person name="Groth M."/>
            <person name="Szafranski K."/>
            <person name="Schliwa M."/>
        </authorList>
    </citation>
    <scope>NUCLEOTIDE SEQUENCE [LARGE SCALE GENOMIC DNA]</scope>
</reference>
<sequence length="185" mass="21893">MLFCKNVATGLIQKRNDDNWIIVFKRKWKRQKLGKQSWEPINLQGYYTAETCLVSKAKLTVWMNGKKYVSIILIVNLIVEQCSYTIKSGLTYELKANKIRQHAKNIEDLIERANMNEYERDVKIQNHSCETNKFKRSETSLEKDSSRLWGDFNQTFDIVAIIWKKAEQFNLIVSENKDFFDKQLQ</sequence>